<dbReference type="PANTHER" id="PTHR13130">
    <property type="entry name" value="34 KDA TRANSCRIPTIONAL CO-ACTIVATOR-RELATED"/>
    <property type="match status" value="1"/>
</dbReference>
<organism evidence="7">
    <name type="scientific">Culicoides sonorensis</name>
    <name type="common">Biting midge</name>
    <dbReference type="NCBI Taxonomy" id="179676"/>
    <lineage>
        <taxon>Eukaryota</taxon>
        <taxon>Metazoa</taxon>
        <taxon>Ecdysozoa</taxon>
        <taxon>Arthropoda</taxon>
        <taxon>Hexapoda</taxon>
        <taxon>Insecta</taxon>
        <taxon>Pterygota</taxon>
        <taxon>Neoptera</taxon>
        <taxon>Endopterygota</taxon>
        <taxon>Diptera</taxon>
        <taxon>Nematocera</taxon>
        <taxon>Chironomoidea</taxon>
        <taxon>Ceratopogonidae</taxon>
        <taxon>Ceratopogoninae</taxon>
        <taxon>Culicoides</taxon>
        <taxon>Monoculicoides</taxon>
    </lineage>
</organism>
<reference evidence="7" key="1">
    <citation type="submission" date="2018-04" db="EMBL/GenBank/DDBJ databases">
        <authorList>
            <person name="Go L.Y."/>
            <person name="Mitchell J.A."/>
        </authorList>
    </citation>
    <scope>NUCLEOTIDE SEQUENCE</scope>
    <source>
        <tissue evidence="7">Whole organism</tissue>
    </source>
</reference>
<dbReference type="GO" id="GO:0006357">
    <property type="term" value="P:regulation of transcription by RNA polymerase II"/>
    <property type="evidence" value="ECO:0007669"/>
    <property type="project" value="TreeGrafter"/>
</dbReference>
<dbReference type="EMBL" id="UFQS01003484">
    <property type="protein sequence ID" value="SSX15686.1"/>
    <property type="molecule type" value="Genomic_DNA"/>
</dbReference>
<dbReference type="GO" id="GO:0003713">
    <property type="term" value="F:transcription coactivator activity"/>
    <property type="evidence" value="ECO:0007669"/>
    <property type="project" value="TreeGrafter"/>
</dbReference>
<evidence type="ECO:0000256" key="1">
    <source>
        <dbReference type="ARBA" id="ARBA00004123"/>
    </source>
</evidence>
<name>A0A336LCX8_CULSO</name>
<dbReference type="VEuPathDB" id="VectorBase:CSON008994"/>
<dbReference type="AlphaFoldDB" id="A0A336LCX8"/>
<dbReference type="EMBL" id="UFQT01003484">
    <property type="protein sequence ID" value="SSX35045.1"/>
    <property type="molecule type" value="Genomic_DNA"/>
</dbReference>
<reference evidence="8" key="2">
    <citation type="submission" date="2018-07" db="EMBL/GenBank/DDBJ databases">
        <authorList>
            <person name="Quirk P.G."/>
            <person name="Krulwich T.A."/>
        </authorList>
    </citation>
    <scope>NUCLEOTIDE SEQUENCE</scope>
</reference>
<keyword evidence="4" id="KW-0804">Transcription</keyword>
<evidence type="ECO:0000313" key="6">
    <source>
        <dbReference type="EMBL" id="SSX08790.1"/>
    </source>
</evidence>
<proteinExistence type="inferred from homology"/>
<evidence type="ECO:0000256" key="3">
    <source>
        <dbReference type="ARBA" id="ARBA00023015"/>
    </source>
</evidence>
<keyword evidence="5" id="KW-0539">Nucleus</keyword>
<evidence type="ECO:0000256" key="5">
    <source>
        <dbReference type="ARBA" id="ARBA00023242"/>
    </source>
</evidence>
<dbReference type="EMBL" id="UFQT01001063">
    <property type="protein sequence ID" value="SSX28702.1"/>
    <property type="molecule type" value="Genomic_DNA"/>
</dbReference>
<protein>
    <submittedName>
        <fullName evidence="6">CSON000371 protein</fullName>
    </submittedName>
    <submittedName>
        <fullName evidence="7">CSON008994 protein</fullName>
    </submittedName>
</protein>
<accession>A0A336LCX8</accession>
<dbReference type="OMA" id="FHEDCRN"/>
<sequence>MALMQNKEVVENIGTALTALKRLRSSVGQVFQTLSNGAENESNVDERDSKFLLELQEELNIVNGNLKDTETCVNNLIVPGGGFTLSNTAFLSHETHAEKQALYPQLVHSYKWHDRLYNFSHNAAVVIGQNTLRRTFYTSSNKRRRPLSGNMNVTSQHIQQLISSINFPSMILRVHCTFSTSAIVHVYVGRTLKAAIIVKGLIIEWVTVKGFNESLEHIDDHWSESRYAVFRKVQDHSHSAMLHFFSPTLPDLAVRSFITWFRSYINIFSDPCKKCKKHLHNALPPTWRDFRTLEPFHEECKH</sequence>
<dbReference type="InterPro" id="IPR021627">
    <property type="entry name" value="Mediator_Med27"/>
</dbReference>
<dbReference type="Pfam" id="PF11571">
    <property type="entry name" value="Med27"/>
    <property type="match status" value="1"/>
</dbReference>
<evidence type="ECO:0000256" key="4">
    <source>
        <dbReference type="ARBA" id="ARBA00023163"/>
    </source>
</evidence>
<dbReference type="VEuPathDB" id="VectorBase:CSON000371"/>
<keyword evidence="3" id="KW-0805">Transcription regulation</keyword>
<comment type="subcellular location">
    <subcellularLocation>
        <location evidence="1">Nucleus</location>
    </subcellularLocation>
</comment>
<comment type="similarity">
    <text evidence="2">Belongs to the Mediator complex subunit 27 family.</text>
</comment>
<evidence type="ECO:0000313" key="8">
    <source>
        <dbReference type="EMBL" id="SSX28702.1"/>
    </source>
</evidence>
<dbReference type="EMBL" id="UFQS01001063">
    <property type="protein sequence ID" value="SSX08790.1"/>
    <property type="molecule type" value="Genomic_DNA"/>
</dbReference>
<gene>
    <name evidence="7" type="primary">CSON008994</name>
    <name evidence="6" type="synonym">CSON000371</name>
</gene>
<dbReference type="PANTHER" id="PTHR13130:SF4">
    <property type="entry name" value="MEDIATOR OF RNA POLYMERASE II TRANSCRIPTION SUBUNIT 27"/>
    <property type="match status" value="1"/>
</dbReference>
<evidence type="ECO:0000256" key="2">
    <source>
        <dbReference type="ARBA" id="ARBA00008048"/>
    </source>
</evidence>
<dbReference type="GO" id="GO:0016592">
    <property type="term" value="C:mediator complex"/>
    <property type="evidence" value="ECO:0007669"/>
    <property type="project" value="InterPro"/>
</dbReference>
<evidence type="ECO:0000313" key="7">
    <source>
        <dbReference type="EMBL" id="SSX15686.1"/>
    </source>
</evidence>